<keyword evidence="1" id="KW-0479">Metal-binding</keyword>
<dbReference type="EMBL" id="DF973445">
    <property type="protein sequence ID" value="GAU31082.1"/>
    <property type="molecule type" value="Genomic_DNA"/>
</dbReference>
<dbReference type="Gene3D" id="3.40.50.1010">
    <property type="entry name" value="5'-nuclease"/>
    <property type="match status" value="1"/>
</dbReference>
<accession>A0A2Z6N265</accession>
<sequence>MVSISILKFRTIFYTIEATVCKTHGAFRHCHSGSRGSRQNFDNNPNLSPNEKLCRVGIFWDLDNKPPNSIPPYEVANKLRIVAASFGVVRYMVAYANSHTFSYVPHVVREMRKERQLLFRLEDKGVIKRNEPHICCVCGRKFYTNEKLVNHFKQLHQREHAKRVNQIESARGSRKVKLVGKYSMKMEKYKKAASAVLTPKVGYGLAEELKRAGFWVQTVLDRPQAADIALKKHMVDMMDHRRVECVVLVSDDSDFVDVINEAKLRCLKTVVIGDISSDGVLKRTADTAFSWEEILTGKATKEAVSVVENWKDRDILKRLEWTYIPDVDKKKLNLDDAVAETSGDDDIEDIFNGVDDDYKDDRGAWWELDLDDNDVRNG</sequence>
<gene>
    <name evidence="3" type="ORF">TSUD_322190</name>
</gene>
<reference evidence="4" key="1">
    <citation type="journal article" date="2017" name="Front. Plant Sci.">
        <title>Climate Clever Clovers: New Paradigm to Reduce the Environmental Footprint of Ruminants by Breeding Low Methanogenic Forages Utilizing Haplotype Variation.</title>
        <authorList>
            <person name="Kaur P."/>
            <person name="Appels R."/>
            <person name="Bayer P.E."/>
            <person name="Keeble-Gagnere G."/>
            <person name="Wang J."/>
            <person name="Hirakawa H."/>
            <person name="Shirasawa K."/>
            <person name="Vercoe P."/>
            <person name="Stefanova K."/>
            <person name="Durmic Z."/>
            <person name="Nichols P."/>
            <person name="Revell C."/>
            <person name="Isobe S.N."/>
            <person name="Edwards D."/>
            <person name="Erskine W."/>
        </authorList>
    </citation>
    <scope>NUCLEOTIDE SEQUENCE [LARGE SCALE GENOMIC DNA]</scope>
    <source>
        <strain evidence="4">cv. Daliak</strain>
    </source>
</reference>
<organism evidence="3 4">
    <name type="scientific">Trifolium subterraneum</name>
    <name type="common">Subterranean clover</name>
    <dbReference type="NCBI Taxonomy" id="3900"/>
    <lineage>
        <taxon>Eukaryota</taxon>
        <taxon>Viridiplantae</taxon>
        <taxon>Streptophyta</taxon>
        <taxon>Embryophyta</taxon>
        <taxon>Tracheophyta</taxon>
        <taxon>Spermatophyta</taxon>
        <taxon>Magnoliopsida</taxon>
        <taxon>eudicotyledons</taxon>
        <taxon>Gunneridae</taxon>
        <taxon>Pentapetalae</taxon>
        <taxon>rosids</taxon>
        <taxon>fabids</taxon>
        <taxon>Fabales</taxon>
        <taxon>Fabaceae</taxon>
        <taxon>Papilionoideae</taxon>
        <taxon>50 kb inversion clade</taxon>
        <taxon>NPAAA clade</taxon>
        <taxon>Hologalegina</taxon>
        <taxon>IRL clade</taxon>
        <taxon>Trifolieae</taxon>
        <taxon>Trifolium</taxon>
    </lineage>
</organism>
<keyword evidence="1" id="KW-0863">Zinc-finger</keyword>
<keyword evidence="4" id="KW-1185">Reference proteome</keyword>
<dbReference type="OrthoDB" id="3518456at2759"/>
<dbReference type="CDD" id="cd18725">
    <property type="entry name" value="PIN_LabA-like"/>
    <property type="match status" value="1"/>
</dbReference>
<dbReference type="GO" id="GO:0008270">
    <property type="term" value="F:zinc ion binding"/>
    <property type="evidence" value="ECO:0007669"/>
    <property type="project" value="UniProtKB-KW"/>
</dbReference>
<dbReference type="PANTHER" id="PTHR35744:SF4">
    <property type="entry name" value="OS04G0464600 PROTEIN"/>
    <property type="match status" value="1"/>
</dbReference>
<keyword evidence="1" id="KW-0862">Zinc</keyword>
<dbReference type="PROSITE" id="PS00028">
    <property type="entry name" value="ZINC_FINGER_C2H2_1"/>
    <property type="match status" value="1"/>
</dbReference>
<proteinExistence type="predicted"/>
<evidence type="ECO:0000313" key="3">
    <source>
        <dbReference type="EMBL" id="GAU31082.1"/>
    </source>
</evidence>
<evidence type="ECO:0000256" key="1">
    <source>
        <dbReference type="PROSITE-ProRule" id="PRU00042"/>
    </source>
</evidence>
<evidence type="ECO:0000259" key="2">
    <source>
        <dbReference type="PROSITE" id="PS50157"/>
    </source>
</evidence>
<dbReference type="Proteomes" id="UP000242715">
    <property type="component" value="Unassembled WGS sequence"/>
</dbReference>
<dbReference type="AlphaFoldDB" id="A0A2Z6N265"/>
<evidence type="ECO:0000313" key="4">
    <source>
        <dbReference type="Proteomes" id="UP000242715"/>
    </source>
</evidence>
<dbReference type="PANTHER" id="PTHR35744">
    <property type="entry name" value="C2H2-TYPE DOMAIN-CONTAINING PROTEIN"/>
    <property type="match status" value="1"/>
</dbReference>
<dbReference type="Pfam" id="PF01936">
    <property type="entry name" value="NYN"/>
    <property type="match status" value="1"/>
</dbReference>
<name>A0A2Z6N265_TRISU</name>
<dbReference type="GO" id="GO:0004540">
    <property type="term" value="F:RNA nuclease activity"/>
    <property type="evidence" value="ECO:0007669"/>
    <property type="project" value="InterPro"/>
</dbReference>
<dbReference type="InterPro" id="IPR021139">
    <property type="entry name" value="NYN"/>
</dbReference>
<dbReference type="InterPro" id="IPR013087">
    <property type="entry name" value="Znf_C2H2_type"/>
</dbReference>
<feature type="domain" description="C2H2-type" evidence="2">
    <location>
        <begin position="133"/>
        <end position="161"/>
    </location>
</feature>
<protein>
    <recommendedName>
        <fullName evidence="2">C2H2-type domain-containing protein</fullName>
    </recommendedName>
</protein>
<dbReference type="PROSITE" id="PS50157">
    <property type="entry name" value="ZINC_FINGER_C2H2_2"/>
    <property type="match status" value="1"/>
</dbReference>